<reference evidence="4" key="1">
    <citation type="journal article" date="2019" name="Int. J. Syst. Evol. Microbiol.">
        <title>The Global Catalogue of Microorganisms (GCM) 10K type strain sequencing project: providing services to taxonomists for standard genome sequencing and annotation.</title>
        <authorList>
            <consortium name="The Broad Institute Genomics Platform"/>
            <consortium name="The Broad Institute Genome Sequencing Center for Infectious Disease"/>
            <person name="Wu L."/>
            <person name="Ma J."/>
        </authorList>
    </citation>
    <scope>NUCLEOTIDE SEQUENCE [LARGE SCALE GENOMIC DNA]</scope>
    <source>
        <strain evidence="4">CGMCC 4.1437</strain>
    </source>
</reference>
<evidence type="ECO:0000256" key="2">
    <source>
        <dbReference type="SAM" id="Phobius"/>
    </source>
</evidence>
<feature type="compositionally biased region" description="Low complexity" evidence="1">
    <location>
        <begin position="228"/>
        <end position="238"/>
    </location>
</feature>
<keyword evidence="2" id="KW-0812">Transmembrane</keyword>
<feature type="compositionally biased region" description="Pro residues" evidence="1">
    <location>
        <begin position="211"/>
        <end position="227"/>
    </location>
</feature>
<keyword evidence="4" id="KW-1185">Reference proteome</keyword>
<feature type="compositionally biased region" description="Basic and acidic residues" evidence="1">
    <location>
        <begin position="252"/>
        <end position="270"/>
    </location>
</feature>
<evidence type="ECO:0000256" key="1">
    <source>
        <dbReference type="SAM" id="MobiDB-lite"/>
    </source>
</evidence>
<dbReference type="RefSeq" id="WP_380226981.1">
    <property type="nucleotide sequence ID" value="NZ_JBHSOF010000026.1"/>
</dbReference>
<accession>A0ABW0X7R8</accession>
<name>A0ABW0X7R8_9ACTN</name>
<evidence type="ECO:0000313" key="3">
    <source>
        <dbReference type="EMBL" id="MFC5665289.1"/>
    </source>
</evidence>
<comment type="caution">
    <text evidence="3">The sequence shown here is derived from an EMBL/GenBank/DDBJ whole genome shotgun (WGS) entry which is preliminary data.</text>
</comment>
<proteinExistence type="predicted"/>
<keyword evidence="2" id="KW-1133">Transmembrane helix</keyword>
<feature type="transmembrane region" description="Helical" evidence="2">
    <location>
        <begin position="117"/>
        <end position="137"/>
    </location>
</feature>
<evidence type="ECO:0000313" key="4">
    <source>
        <dbReference type="Proteomes" id="UP001595975"/>
    </source>
</evidence>
<organism evidence="3 4">
    <name type="scientific">Kitasatospora misakiensis</name>
    <dbReference type="NCBI Taxonomy" id="67330"/>
    <lineage>
        <taxon>Bacteria</taxon>
        <taxon>Bacillati</taxon>
        <taxon>Actinomycetota</taxon>
        <taxon>Actinomycetes</taxon>
        <taxon>Kitasatosporales</taxon>
        <taxon>Streptomycetaceae</taxon>
        <taxon>Kitasatospora</taxon>
    </lineage>
</organism>
<feature type="transmembrane region" description="Helical" evidence="2">
    <location>
        <begin position="53"/>
        <end position="75"/>
    </location>
</feature>
<evidence type="ECO:0008006" key="5">
    <source>
        <dbReference type="Google" id="ProtNLM"/>
    </source>
</evidence>
<protein>
    <recommendedName>
        <fullName evidence="5">Integral membrane protein</fullName>
    </recommendedName>
</protein>
<feature type="transmembrane region" description="Helical" evidence="2">
    <location>
        <begin position="82"/>
        <end position="105"/>
    </location>
</feature>
<feature type="region of interest" description="Disordered" evidence="1">
    <location>
        <begin position="1"/>
        <end position="36"/>
    </location>
</feature>
<feature type="region of interest" description="Disordered" evidence="1">
    <location>
        <begin position="203"/>
        <end position="270"/>
    </location>
</feature>
<gene>
    <name evidence="3" type="ORF">ACFP3U_20175</name>
</gene>
<sequence length="270" mass="27693">MSGQYPGQFGPPPGGAPTGGIPGTAPQPYAPTMAVPPRGPGRQVGPYGVLGRVLVVLAPLLTVGLLGMVPSLLLAIRRRRAYDILGAVVFAGLFLTFFICIGIAGSYPKGDAPVADAVGTTTMVLMWFTPPVHFLLMDRQVVWGAGRPAAPTAAYPPPAGYGYPSPATPAQPYPAAQPYGATQSYPAAQPYAPAPSYGAAQPYSAAQPYGTPAPYPQAAQPQPPVQPQPSVAHPPVQAGGAGAGGAGPATSDELRELGELLRRQAREDRP</sequence>
<keyword evidence="2" id="KW-0472">Membrane</keyword>
<dbReference type="EMBL" id="JBHSOF010000026">
    <property type="protein sequence ID" value="MFC5665289.1"/>
    <property type="molecule type" value="Genomic_DNA"/>
</dbReference>
<dbReference type="Proteomes" id="UP001595975">
    <property type="component" value="Unassembled WGS sequence"/>
</dbReference>